<dbReference type="AlphaFoldDB" id="A0AA40P0W6"/>
<accession>A0AA40P0W6</accession>
<proteinExistence type="predicted"/>
<evidence type="ECO:0000313" key="1">
    <source>
        <dbReference type="EMBL" id="KPY92791.1"/>
    </source>
</evidence>
<organism evidence="1 2">
    <name type="scientific">Pseudomonas tremae</name>
    <dbReference type="NCBI Taxonomy" id="200454"/>
    <lineage>
        <taxon>Bacteria</taxon>
        <taxon>Pseudomonadati</taxon>
        <taxon>Pseudomonadota</taxon>
        <taxon>Gammaproteobacteria</taxon>
        <taxon>Pseudomonadales</taxon>
        <taxon>Pseudomonadaceae</taxon>
        <taxon>Pseudomonas</taxon>
    </lineage>
</organism>
<dbReference type="EMBL" id="LJRO01000436">
    <property type="protein sequence ID" value="KPY92791.1"/>
    <property type="molecule type" value="Genomic_DNA"/>
</dbReference>
<dbReference type="Proteomes" id="UP000050523">
    <property type="component" value="Unassembled WGS sequence"/>
</dbReference>
<gene>
    <name evidence="1" type="ORF">ALO43_200227</name>
</gene>
<comment type="caution">
    <text evidence="1">The sequence shown here is derived from an EMBL/GenBank/DDBJ whole genome shotgun (WGS) entry which is preliminary data.</text>
</comment>
<name>A0AA40P0W6_9PSED</name>
<reference evidence="1 2" key="1">
    <citation type="submission" date="2015-09" db="EMBL/GenBank/DDBJ databases">
        <title>Genome announcement of multiple Pseudomonas syringae strains.</title>
        <authorList>
            <person name="Thakur S."/>
            <person name="Wang P.W."/>
            <person name="Gong Y."/>
            <person name="Weir B.S."/>
            <person name="Guttman D.S."/>
        </authorList>
    </citation>
    <scope>NUCLEOTIDE SEQUENCE [LARGE SCALE GENOMIC DNA]</scope>
    <source>
        <strain evidence="1 2">ICMP9151</strain>
    </source>
</reference>
<dbReference type="Gene3D" id="3.40.30.10">
    <property type="entry name" value="Glutaredoxin"/>
    <property type="match status" value="1"/>
</dbReference>
<sequence>MVVLDENDKVLHSELVTEIANEPDYDAALAVLK</sequence>
<evidence type="ECO:0000313" key="2">
    <source>
        <dbReference type="Proteomes" id="UP000050523"/>
    </source>
</evidence>
<protein>
    <submittedName>
        <fullName evidence="1">AsmA family protein</fullName>
    </submittedName>
</protein>